<dbReference type="SUPFAM" id="SSF55961">
    <property type="entry name" value="Bet v1-like"/>
    <property type="match status" value="1"/>
</dbReference>
<dbReference type="AlphaFoldDB" id="A0A1D8FXQ6"/>
<sequence length="65" mass="7448">MEGWARWTLTPDGPRRTLAVYEQDVHARAPLLRRLALPARPLLRANHALMMRAGRRALAEHLRAV</sequence>
<keyword evidence="2" id="KW-1185">Reference proteome</keyword>
<organism evidence="1 2">
    <name type="scientific">Streptomyces rubrolavendulae</name>
    <dbReference type="NCBI Taxonomy" id="285473"/>
    <lineage>
        <taxon>Bacteria</taxon>
        <taxon>Bacillati</taxon>
        <taxon>Actinomycetota</taxon>
        <taxon>Actinomycetes</taxon>
        <taxon>Kitasatosporales</taxon>
        <taxon>Streptomycetaceae</taxon>
        <taxon>Streptomyces</taxon>
    </lineage>
</organism>
<dbReference type="Proteomes" id="UP000095349">
    <property type="component" value="Chromosome"/>
</dbReference>
<proteinExistence type="predicted"/>
<reference evidence="1 2" key="1">
    <citation type="submission" date="2016-09" db="EMBL/GenBank/DDBJ databases">
        <title>Streptomyces rubrolavendulae MJM4426 Genome sequencing and assembly.</title>
        <authorList>
            <person name="Kim J.-G."/>
        </authorList>
    </citation>
    <scope>NUCLEOTIDE SEQUENCE [LARGE SCALE GENOMIC DNA]</scope>
    <source>
        <strain evidence="1 2">MJM4426</strain>
    </source>
</reference>
<accession>A0A1D8FXQ6</accession>
<evidence type="ECO:0000313" key="2">
    <source>
        <dbReference type="Proteomes" id="UP000095349"/>
    </source>
</evidence>
<dbReference type="STRING" id="285473.A4G23_00781"/>
<gene>
    <name evidence="1" type="ORF">A4G23_00781</name>
</gene>
<name>A0A1D8FXQ6_9ACTN</name>
<dbReference type="KEGG" id="srn:A4G23_00781"/>
<protein>
    <recommendedName>
        <fullName evidence="3">Polyketide cyclase / dehydrase and lipid transport</fullName>
    </recommendedName>
</protein>
<dbReference type="EMBL" id="CP017316">
    <property type="protein sequence ID" value="AOT57984.1"/>
    <property type="molecule type" value="Genomic_DNA"/>
</dbReference>
<evidence type="ECO:0000313" key="1">
    <source>
        <dbReference type="EMBL" id="AOT57984.1"/>
    </source>
</evidence>
<evidence type="ECO:0008006" key="3">
    <source>
        <dbReference type="Google" id="ProtNLM"/>
    </source>
</evidence>
<dbReference type="PATRIC" id="fig|285473.5.peg.826"/>